<evidence type="ECO:0000256" key="4">
    <source>
        <dbReference type="ARBA" id="ARBA00011335"/>
    </source>
</evidence>
<dbReference type="HOGENOM" id="CLU_064541_2_3_1"/>
<organism evidence="12 13">
    <name type="scientific">Mitosporidium daphniae</name>
    <dbReference type="NCBI Taxonomy" id="1485682"/>
    <lineage>
        <taxon>Eukaryota</taxon>
        <taxon>Fungi</taxon>
        <taxon>Fungi incertae sedis</taxon>
        <taxon>Microsporidia</taxon>
        <taxon>Mitosporidium</taxon>
    </lineage>
</organism>
<evidence type="ECO:0000256" key="8">
    <source>
        <dbReference type="ARBA" id="ARBA00022989"/>
    </source>
</evidence>
<evidence type="ECO:0000256" key="5">
    <source>
        <dbReference type="ARBA" id="ARBA00017467"/>
    </source>
</evidence>
<comment type="subunit">
    <text evidence="4 11">Heterodimer with ALG13 to form a functional enzyme.</text>
</comment>
<evidence type="ECO:0000256" key="7">
    <source>
        <dbReference type="ARBA" id="ARBA00022824"/>
    </source>
</evidence>
<protein>
    <recommendedName>
        <fullName evidence="5 11">UDP-N-acetylglucosamine transferase subunit ALG14</fullName>
    </recommendedName>
    <alternativeName>
        <fullName evidence="10 11">Asparagine-linked glycosylation protein 14</fullName>
    </alternativeName>
</protein>
<dbReference type="GO" id="GO:0031965">
    <property type="term" value="C:nuclear membrane"/>
    <property type="evidence" value="ECO:0007669"/>
    <property type="project" value="UniProtKB-SubCell"/>
</dbReference>
<comment type="similarity">
    <text evidence="3 11">Belongs to the ALG14 family.</text>
</comment>
<evidence type="ECO:0000313" key="12">
    <source>
        <dbReference type="EMBL" id="KGG52535.1"/>
    </source>
</evidence>
<dbReference type="Gene3D" id="3.40.50.2000">
    <property type="entry name" value="Glycogen Phosphorylase B"/>
    <property type="match status" value="1"/>
</dbReference>
<dbReference type="PANTHER" id="PTHR12154">
    <property type="entry name" value="GLYCOSYL TRANSFERASE-RELATED"/>
    <property type="match status" value="1"/>
</dbReference>
<dbReference type="VEuPathDB" id="MicrosporidiaDB:DI09_15p20"/>
<evidence type="ECO:0000256" key="2">
    <source>
        <dbReference type="ARBA" id="ARBA00004590"/>
    </source>
</evidence>
<dbReference type="GeneID" id="25258546"/>
<dbReference type="RefSeq" id="XP_013239008.1">
    <property type="nucleotide sequence ID" value="XM_013383554.1"/>
</dbReference>
<evidence type="ECO:0000256" key="11">
    <source>
        <dbReference type="RuleBase" id="RU362127"/>
    </source>
</evidence>
<dbReference type="EMBL" id="JMKJ01000066">
    <property type="protein sequence ID" value="KGG52535.1"/>
    <property type="molecule type" value="Genomic_DNA"/>
</dbReference>
<keyword evidence="6" id="KW-0812">Transmembrane</keyword>
<proteinExistence type="inferred from homology"/>
<reference evidence="12 13" key="1">
    <citation type="submission" date="2014-04" db="EMBL/GenBank/DDBJ databases">
        <title>A new species of microsporidia sheds light on the evolution of extreme parasitism.</title>
        <authorList>
            <person name="Haag K.L."/>
            <person name="James T.Y."/>
            <person name="Larsson R."/>
            <person name="Schaer T.M."/>
            <person name="Refardt D."/>
            <person name="Pombert J.-F."/>
            <person name="Ebert D."/>
        </authorList>
    </citation>
    <scope>NUCLEOTIDE SEQUENCE [LARGE SCALE GENOMIC DNA]</scope>
    <source>
        <strain evidence="12 13">UGP3</strain>
        <tissue evidence="12">Spores</tissue>
    </source>
</reference>
<dbReference type="OrthoDB" id="17098at2759"/>
<accession>A0A098VUA1</accession>
<comment type="caution">
    <text evidence="12">The sequence shown here is derived from an EMBL/GenBank/DDBJ whole genome shotgun (WGS) entry which is preliminary data.</text>
</comment>
<keyword evidence="9" id="KW-0472">Membrane</keyword>
<dbReference type="Pfam" id="PF08660">
    <property type="entry name" value="Alg14"/>
    <property type="match status" value="1"/>
</dbReference>
<dbReference type="Proteomes" id="UP000029725">
    <property type="component" value="Unassembled WGS sequence"/>
</dbReference>
<sequence length="172" mass="19304">MPESNLGGHTSELLLLMRDFDFEQSGIKTVHAVIGSDGDILSEKKLLEQKWIRSIHKITRGRFVGGSLLSSIPHLLQLLLQSIWLARKIFCTETIVICNGPAICVPLAIIGSLLRATTGNRYPLVIYVESFARVCNLSISGRILYWFATKFIVQWPQLQSKYSQAEYLGVLI</sequence>
<gene>
    <name evidence="11" type="primary">ALG14</name>
    <name evidence="12" type="ORF">DI09_15p20</name>
</gene>
<evidence type="ECO:0000256" key="6">
    <source>
        <dbReference type="ARBA" id="ARBA00022692"/>
    </source>
</evidence>
<dbReference type="GO" id="GO:0004577">
    <property type="term" value="F:N-acetylglucosaminyldiphosphodolichol N-acetylglucosaminyltransferase activity"/>
    <property type="evidence" value="ECO:0007669"/>
    <property type="project" value="TreeGrafter"/>
</dbReference>
<evidence type="ECO:0000313" key="13">
    <source>
        <dbReference type="Proteomes" id="UP000029725"/>
    </source>
</evidence>
<evidence type="ECO:0000256" key="9">
    <source>
        <dbReference type="ARBA" id="ARBA00023136"/>
    </source>
</evidence>
<evidence type="ECO:0000256" key="10">
    <source>
        <dbReference type="ARBA" id="ARBA00032062"/>
    </source>
</evidence>
<dbReference type="PANTHER" id="PTHR12154:SF4">
    <property type="entry name" value="UDP-N-ACETYLGLUCOSAMINE TRANSFERASE SUBUNIT ALG14 HOMOLOG"/>
    <property type="match status" value="1"/>
</dbReference>
<dbReference type="InterPro" id="IPR013969">
    <property type="entry name" value="Oligosacch_biosynth_Alg14"/>
</dbReference>
<evidence type="ECO:0000256" key="1">
    <source>
        <dbReference type="ARBA" id="ARBA00004389"/>
    </source>
</evidence>
<evidence type="ECO:0000256" key="3">
    <source>
        <dbReference type="ARBA" id="ARBA00009731"/>
    </source>
</evidence>
<comment type="function">
    <text evidence="11">Involved in protein N-glycosylation. Essential for the second step of the dolichol-linked oligosaccharide pathway. Anchors the catalytic subunit ALG13 to the ER.</text>
</comment>
<dbReference type="GO" id="GO:0006488">
    <property type="term" value="P:dolichol-linked oligosaccharide biosynthetic process"/>
    <property type="evidence" value="ECO:0007669"/>
    <property type="project" value="InterPro"/>
</dbReference>
<comment type="subcellular location">
    <subcellularLocation>
        <location evidence="1 11">Endoplasmic reticulum membrane</location>
        <topology evidence="1 11">Single-pass membrane protein</topology>
    </subcellularLocation>
    <subcellularLocation>
        <location evidence="2">Nucleus membrane</location>
        <topology evidence="2">Single-pass membrane protein</topology>
    </subcellularLocation>
</comment>
<dbReference type="GO" id="GO:0043541">
    <property type="term" value="C:UDP-N-acetylglucosamine transferase complex"/>
    <property type="evidence" value="ECO:0007669"/>
    <property type="project" value="TreeGrafter"/>
</dbReference>
<keyword evidence="7 11" id="KW-0256">Endoplasmic reticulum</keyword>
<name>A0A098VUA1_9MICR</name>
<dbReference type="AlphaFoldDB" id="A0A098VUA1"/>
<keyword evidence="13" id="KW-1185">Reference proteome</keyword>
<keyword evidence="8" id="KW-1133">Transmembrane helix</keyword>